<proteinExistence type="predicted"/>
<evidence type="ECO:0000259" key="1">
    <source>
        <dbReference type="PROSITE" id="PS50878"/>
    </source>
</evidence>
<dbReference type="InterPro" id="IPR000477">
    <property type="entry name" value="RT_dom"/>
</dbReference>
<dbReference type="InterPro" id="IPR036691">
    <property type="entry name" value="Endo/exonu/phosph_ase_sf"/>
</dbReference>
<dbReference type="Gene3D" id="3.60.10.10">
    <property type="entry name" value="Endonuclease/exonuclease/phosphatase"/>
    <property type="match status" value="1"/>
</dbReference>
<comment type="caution">
    <text evidence="2">The sequence shown here is derived from an EMBL/GenBank/DDBJ whole genome shotgun (WGS) entry which is preliminary data.</text>
</comment>
<dbReference type="EMBL" id="JAZGQO010000001">
    <property type="protein sequence ID" value="KAK6196333.1"/>
    <property type="molecule type" value="Genomic_DNA"/>
</dbReference>
<feature type="domain" description="Reverse transcriptase" evidence="1">
    <location>
        <begin position="543"/>
        <end position="828"/>
    </location>
</feature>
<dbReference type="SUPFAM" id="SSF56219">
    <property type="entry name" value="DNase I-like"/>
    <property type="match status" value="1"/>
</dbReference>
<evidence type="ECO:0000313" key="3">
    <source>
        <dbReference type="Proteomes" id="UP001347796"/>
    </source>
</evidence>
<name>A0AAN8Q8A7_PATCE</name>
<gene>
    <name evidence="2" type="ORF">SNE40_001576</name>
</gene>
<dbReference type="InterPro" id="IPR043502">
    <property type="entry name" value="DNA/RNA_pol_sf"/>
</dbReference>
<sequence length="1146" mass="135166">MLVLNVCGLKRKLLIPEFQEFIQEQDLLCLTETKLDDIDEIIVNDFSFIYKNRKKISGNRSGGIALGYRKSLSKFIHPITTDSQFVLWFYIDRSIIRLAQNIIIGIVYIPPENSSYTNEHAFSEIETEFQSITRNSPYVTLVGDFNSRTANLLDSYELDSNSLDEEFAEYREATNELKNLGIPIRRNSPDNCVNTFGRKLIKFCKNNNIFILNGRFDKDKVGRPTSRNLSVVDYVICSIDVIKVIDYFEILDHCKLFSDVHSPILFGVHTSDTIQHYRNTIPNKTNAPTERIRKWIPEKSTEFVTNLDTVKLEKISFNLSHERENWENISHFRINEIVNDISSLFVQSAKATFGVVNYNPIIYKNEKRQEKKWFTQDCRNKRRNYRRALRLYKLYGTKLFKSKLKQNEFVYKRAIKNSISIYNVKIQDEMKTLRSKDPKQFWKIINRRDREINTDISLDILFQYFENINASKQRESETELNINYSVNDTDNDILNKPISRSEIYKSIKNLKNNKSPGEDLIINEYISSTRDHMIEIYEYLFNLIFDTGMLPDVWLRGNIVPIFKNKGSKSDPENYRPITLLSTIGKLFTSILNSRLYQYLDELSILNENQAGFRAGYSTSDHIFSLYSLIELLKLKKRKLHCCFIDFEKCFDSIQRNYLYSKLLLNNINGKFYNIIQNMYLNIKSCIIHNNEKSNFFPCEIGVRQGENLSPILFSLFLNDLQEYLENKNITGIRIVTDDLESELEIYIKIFVLLYADDTILLADNPCDLQTLLTNFDQYCDKWNLKINIQKTKVLIFSSGIIAINQKFYLKNDEVEIVSYYKYLGVIFQRSRSFSKTKQDVIEKATKGMYSLLRKCRNNNLSISCQIQLFDKCILPILMYGSEIWGYENVDNLEKIQLNFYKTILNLRKTTPNCMIYAELGKLPIQCLIKMRMIQFWNRLLNGKASKLSFCLYKLLYINSSKYNFDCKWIYFLKTILNETGFPYTWNCQIVDNWTTKRIEISLKDQFLQKCLADIQLSPKCLCYKIFKNDFKLEPYFNNLTNINILILSRFRLGSHRLPIESGRWNKTPRNERLCHVCDSADIGDEFHYILKCKYFTIERKKLLPDWCQNRPNTFKFQRLFNYKNTVVLQKLCRFIKIIISKVNPP</sequence>
<dbReference type="SUPFAM" id="SSF56672">
    <property type="entry name" value="DNA/RNA polymerases"/>
    <property type="match status" value="1"/>
</dbReference>
<dbReference type="Proteomes" id="UP001347796">
    <property type="component" value="Unassembled WGS sequence"/>
</dbReference>
<dbReference type="Pfam" id="PF00078">
    <property type="entry name" value="RVT_1"/>
    <property type="match status" value="1"/>
</dbReference>
<dbReference type="CDD" id="cd01650">
    <property type="entry name" value="RT_nLTR_like"/>
    <property type="match status" value="1"/>
</dbReference>
<dbReference type="AlphaFoldDB" id="A0AAN8Q8A7"/>
<dbReference type="PANTHER" id="PTHR47027">
    <property type="entry name" value="REVERSE TRANSCRIPTASE DOMAIN-CONTAINING PROTEIN"/>
    <property type="match status" value="1"/>
</dbReference>
<keyword evidence="3" id="KW-1185">Reference proteome</keyword>
<dbReference type="PROSITE" id="PS50878">
    <property type="entry name" value="RT_POL"/>
    <property type="match status" value="1"/>
</dbReference>
<reference evidence="2 3" key="1">
    <citation type="submission" date="2024-01" db="EMBL/GenBank/DDBJ databases">
        <title>The genome of the rayed Mediterranean limpet Patella caerulea (Linnaeus, 1758).</title>
        <authorList>
            <person name="Anh-Thu Weber A."/>
            <person name="Halstead-Nussloch G."/>
        </authorList>
    </citation>
    <scope>NUCLEOTIDE SEQUENCE [LARGE SCALE GENOMIC DNA]</scope>
    <source>
        <strain evidence="2">AATW-2023a</strain>
        <tissue evidence="2">Whole specimen</tissue>
    </source>
</reference>
<protein>
    <recommendedName>
        <fullName evidence="1">Reverse transcriptase domain-containing protein</fullName>
    </recommendedName>
</protein>
<evidence type="ECO:0000313" key="2">
    <source>
        <dbReference type="EMBL" id="KAK6196333.1"/>
    </source>
</evidence>
<organism evidence="2 3">
    <name type="scientific">Patella caerulea</name>
    <name type="common">Rayed Mediterranean limpet</name>
    <dbReference type="NCBI Taxonomy" id="87958"/>
    <lineage>
        <taxon>Eukaryota</taxon>
        <taxon>Metazoa</taxon>
        <taxon>Spiralia</taxon>
        <taxon>Lophotrochozoa</taxon>
        <taxon>Mollusca</taxon>
        <taxon>Gastropoda</taxon>
        <taxon>Patellogastropoda</taxon>
        <taxon>Patelloidea</taxon>
        <taxon>Patellidae</taxon>
        <taxon>Patella</taxon>
    </lineage>
</organism>
<dbReference type="PANTHER" id="PTHR47027:SF20">
    <property type="entry name" value="REVERSE TRANSCRIPTASE-LIKE PROTEIN WITH RNA-DIRECTED DNA POLYMERASE DOMAIN"/>
    <property type="match status" value="1"/>
</dbReference>
<accession>A0AAN8Q8A7</accession>